<protein>
    <recommendedName>
        <fullName evidence="4">DUF2953 domain-containing protein</fullName>
    </recommendedName>
</protein>
<evidence type="ECO:0000313" key="3">
    <source>
        <dbReference type="Proteomes" id="UP001234495"/>
    </source>
</evidence>
<organism evidence="2 3">
    <name type="scientific">Metabacillus malikii</name>
    <dbReference type="NCBI Taxonomy" id="1504265"/>
    <lineage>
        <taxon>Bacteria</taxon>
        <taxon>Bacillati</taxon>
        <taxon>Bacillota</taxon>
        <taxon>Bacilli</taxon>
        <taxon>Bacillales</taxon>
        <taxon>Bacillaceae</taxon>
        <taxon>Metabacillus</taxon>
    </lineage>
</organism>
<feature type="transmembrane region" description="Helical" evidence="1">
    <location>
        <begin position="6"/>
        <end position="29"/>
    </location>
</feature>
<evidence type="ECO:0008006" key="4">
    <source>
        <dbReference type="Google" id="ProtNLM"/>
    </source>
</evidence>
<accession>A0ABT9ZFK9</accession>
<evidence type="ECO:0000313" key="2">
    <source>
        <dbReference type="EMBL" id="MDQ0231047.1"/>
    </source>
</evidence>
<dbReference type="EMBL" id="JAUSUD010000009">
    <property type="protein sequence ID" value="MDQ0231047.1"/>
    <property type="molecule type" value="Genomic_DNA"/>
</dbReference>
<dbReference type="Proteomes" id="UP001234495">
    <property type="component" value="Unassembled WGS sequence"/>
</dbReference>
<name>A0ABT9ZFK9_9BACI</name>
<reference evidence="2 3" key="1">
    <citation type="submission" date="2023-07" db="EMBL/GenBank/DDBJ databases">
        <title>Genomic Encyclopedia of Type Strains, Phase IV (KMG-IV): sequencing the most valuable type-strain genomes for metagenomic binning, comparative biology and taxonomic classification.</title>
        <authorList>
            <person name="Goeker M."/>
        </authorList>
    </citation>
    <scope>NUCLEOTIDE SEQUENCE [LARGE SCALE GENOMIC DNA]</scope>
    <source>
        <strain evidence="2 3">DSM 29005</strain>
    </source>
</reference>
<keyword evidence="1" id="KW-0812">Transmembrane</keyword>
<keyword evidence="1" id="KW-1133">Transmembrane helix</keyword>
<keyword evidence="1" id="KW-0472">Membrane</keyword>
<dbReference type="Pfam" id="PF11167">
    <property type="entry name" value="DUF2953"/>
    <property type="match status" value="1"/>
</dbReference>
<dbReference type="RefSeq" id="WP_307341364.1">
    <property type="nucleotide sequence ID" value="NZ_JAUSUD010000009.1"/>
</dbReference>
<gene>
    <name evidence="2" type="ORF">J2S19_002308</name>
</gene>
<sequence>MRWVLYIILALILLLIILLFTKVTITIQLRHVGDDDRFKIKARAWFGILRYTIDIPFVKVDENGPNLIIKQKQKVGKEKKNHKVKESKEKVTPEESFHFFHDVKAIMEHIVGIHKIIRRFLKKVKVKKLEWHSQIGIGDAAHTGVLTGAVWSIKGGVIALIRQYMKVTITPVVSITPEFNQICSRTKLECMIQFRIGQAMLAGIQFIKYWRGGKPKLKSKPLSTFSNES</sequence>
<proteinExistence type="predicted"/>
<comment type="caution">
    <text evidence="2">The sequence shown here is derived from an EMBL/GenBank/DDBJ whole genome shotgun (WGS) entry which is preliminary data.</text>
</comment>
<evidence type="ECO:0000256" key="1">
    <source>
        <dbReference type="SAM" id="Phobius"/>
    </source>
</evidence>
<dbReference type="InterPro" id="IPR021338">
    <property type="entry name" value="DUF2953"/>
</dbReference>
<keyword evidence="3" id="KW-1185">Reference proteome</keyword>